<protein>
    <submittedName>
        <fullName evidence="1">Uncharacterized protein</fullName>
    </submittedName>
</protein>
<dbReference type="RefSeq" id="WP_091967790.1">
    <property type="nucleotide sequence ID" value="NZ_FMAI01000061.1"/>
</dbReference>
<organism evidence="1 2">
    <name type="scientific">Bradyrhizobium shewense</name>
    <dbReference type="NCBI Taxonomy" id="1761772"/>
    <lineage>
        <taxon>Bacteria</taxon>
        <taxon>Pseudomonadati</taxon>
        <taxon>Pseudomonadota</taxon>
        <taxon>Alphaproteobacteria</taxon>
        <taxon>Hyphomicrobiales</taxon>
        <taxon>Nitrobacteraceae</taxon>
        <taxon>Bradyrhizobium</taxon>
    </lineage>
</organism>
<keyword evidence="2" id="KW-1185">Reference proteome</keyword>
<name>A0A1C3XUK0_9BRAD</name>
<dbReference type="AlphaFoldDB" id="A0A1C3XUK0"/>
<proteinExistence type="predicted"/>
<sequence>MAESFGTSFTIVEVTSDDAPKPTKQMWLAFAKPNQALTLVLAAVPEGWTAEIVPAVLTEKQQRMFEELDLEPGDVYRIAPE</sequence>
<accession>A0A1C3XUK0</accession>
<reference evidence="2" key="1">
    <citation type="submission" date="2016-08" db="EMBL/GenBank/DDBJ databases">
        <authorList>
            <person name="Varghese N."/>
            <person name="Submissions Spin"/>
        </authorList>
    </citation>
    <scope>NUCLEOTIDE SEQUENCE [LARGE SCALE GENOMIC DNA]</scope>
    <source>
        <strain evidence="2">ERR11</strain>
    </source>
</reference>
<gene>
    <name evidence="1" type="ORF">GA0061098_10618</name>
</gene>
<dbReference type="EMBL" id="FMAI01000061">
    <property type="protein sequence ID" value="SCB55928.1"/>
    <property type="molecule type" value="Genomic_DNA"/>
</dbReference>
<evidence type="ECO:0000313" key="1">
    <source>
        <dbReference type="EMBL" id="SCB55928.1"/>
    </source>
</evidence>
<dbReference type="Proteomes" id="UP000199184">
    <property type="component" value="Unassembled WGS sequence"/>
</dbReference>
<evidence type="ECO:0000313" key="2">
    <source>
        <dbReference type="Proteomes" id="UP000199184"/>
    </source>
</evidence>